<dbReference type="InterPro" id="IPR032828">
    <property type="entry name" value="PolyA_RNA-bd"/>
</dbReference>
<keyword evidence="12" id="KW-1185">Reference proteome</keyword>
<dbReference type="PANTHER" id="PTHR46173:SF1">
    <property type="entry name" value="CCA TRNA NUCLEOTIDYLTRANSFERASE 1, MITOCHONDRIAL"/>
    <property type="match status" value="1"/>
</dbReference>
<keyword evidence="6" id="KW-0547">Nucleotide-binding</keyword>
<dbReference type="GO" id="GO:0046872">
    <property type="term" value="F:metal ion binding"/>
    <property type="evidence" value="ECO:0007669"/>
    <property type="project" value="UniProtKB-KW"/>
</dbReference>
<keyword evidence="7" id="KW-0460">Magnesium</keyword>
<dbReference type="RefSeq" id="WP_076444061.1">
    <property type="nucleotide sequence ID" value="NZ_FTOQ01000001.1"/>
</dbReference>
<evidence type="ECO:0000256" key="3">
    <source>
        <dbReference type="ARBA" id="ARBA00022694"/>
    </source>
</evidence>
<dbReference type="PANTHER" id="PTHR46173">
    <property type="entry name" value="CCA TRNA NUCLEOTIDYLTRANSFERASE 1, MITOCHONDRIAL"/>
    <property type="match status" value="1"/>
</dbReference>
<dbReference type="EMBL" id="FTOQ01000001">
    <property type="protein sequence ID" value="SIS51912.1"/>
    <property type="molecule type" value="Genomic_DNA"/>
</dbReference>
<name>A0A1N7JRD2_9RHOB</name>
<dbReference type="STRING" id="633194.SAMN05421759_101174"/>
<keyword evidence="2 8" id="KW-0808">Transferase</keyword>
<dbReference type="PROSITE" id="PS51257">
    <property type="entry name" value="PROKAR_LIPOPROTEIN"/>
    <property type="match status" value="1"/>
</dbReference>
<proteinExistence type="inferred from homology"/>
<dbReference type="InterPro" id="IPR050264">
    <property type="entry name" value="Bact_CCA-adding_enz_type3_sf"/>
</dbReference>
<keyword evidence="4" id="KW-0548">Nucleotidyltransferase</keyword>
<dbReference type="Pfam" id="PF01743">
    <property type="entry name" value="PolyA_pol"/>
    <property type="match status" value="1"/>
</dbReference>
<accession>A0A1N7JRD2</accession>
<evidence type="ECO:0000256" key="4">
    <source>
        <dbReference type="ARBA" id="ARBA00022695"/>
    </source>
</evidence>
<dbReference type="AlphaFoldDB" id="A0A1N7JRD2"/>
<dbReference type="GO" id="GO:0008033">
    <property type="term" value="P:tRNA processing"/>
    <property type="evidence" value="ECO:0007669"/>
    <property type="project" value="UniProtKB-KW"/>
</dbReference>
<dbReference type="Gene3D" id="3.30.460.10">
    <property type="entry name" value="Beta Polymerase, domain 2"/>
    <property type="match status" value="1"/>
</dbReference>
<keyword evidence="8" id="KW-0694">RNA-binding</keyword>
<comment type="similarity">
    <text evidence="8">Belongs to the tRNA nucleotidyltransferase/poly(A) polymerase family.</text>
</comment>
<dbReference type="InterPro" id="IPR002646">
    <property type="entry name" value="PolA_pol_head_dom"/>
</dbReference>
<dbReference type="OrthoDB" id="9805698at2"/>
<evidence type="ECO:0000256" key="5">
    <source>
        <dbReference type="ARBA" id="ARBA00022723"/>
    </source>
</evidence>
<feature type="domain" description="Poly A polymerase head" evidence="9">
    <location>
        <begin position="28"/>
        <end position="150"/>
    </location>
</feature>
<sequence length="387" mass="40877">MTRVSGAWLRDPAAQAVFDALERGGFHAYAVGGCVRNAFFGAPVSDLDIATDATPDETTAAVTAAGLRAVPTGADHGTITVVSEGQGFEVTTFRADLETDGRRAVVRFSTDMTEDAERRDFTMNALYADRHGTVIDPLGGLADLEARRVRFVGDAGARIREDYLRTLRFFRFSAWYGDPAQGFDPDALDAIARNLEGLEGLSRERVGAELLKLLGAPDPAPAMSAMQATGALGPLLPGSDPRALAPLVHLEGERAVSPEPLRRLAALGDIDGKGLRLSKAQSRRLEMLRGGVASADDPAVLGYRHGAEAARDILLLRAALLEQPLAPAAFDAATDGAARTFPLTAKDLMPALSGPALGRALDSLEADWIASGFALNRADLLARAPKA</sequence>
<evidence type="ECO:0000256" key="1">
    <source>
        <dbReference type="ARBA" id="ARBA00001946"/>
    </source>
</evidence>
<keyword evidence="3" id="KW-0819">tRNA processing</keyword>
<dbReference type="Gene3D" id="1.10.3090.10">
    <property type="entry name" value="cca-adding enzyme, domain 2"/>
    <property type="match status" value="1"/>
</dbReference>
<feature type="domain" description="tRNA nucleotidyltransferase/poly(A) polymerase RNA and SrmB- binding" evidence="10">
    <location>
        <begin position="184"/>
        <end position="239"/>
    </location>
</feature>
<evidence type="ECO:0000256" key="7">
    <source>
        <dbReference type="ARBA" id="ARBA00022842"/>
    </source>
</evidence>
<dbReference type="GO" id="GO:0000166">
    <property type="term" value="F:nucleotide binding"/>
    <property type="evidence" value="ECO:0007669"/>
    <property type="project" value="UniProtKB-KW"/>
</dbReference>
<dbReference type="SUPFAM" id="SSF81301">
    <property type="entry name" value="Nucleotidyltransferase"/>
    <property type="match status" value="1"/>
</dbReference>
<dbReference type="GO" id="GO:0016779">
    <property type="term" value="F:nucleotidyltransferase activity"/>
    <property type="evidence" value="ECO:0007669"/>
    <property type="project" value="UniProtKB-KW"/>
</dbReference>
<comment type="cofactor">
    <cofactor evidence="1">
        <name>Mg(2+)</name>
        <dbReference type="ChEBI" id="CHEBI:18420"/>
    </cofactor>
</comment>
<protein>
    <submittedName>
        <fullName evidence="11">Poly(A) polymerase</fullName>
    </submittedName>
</protein>
<gene>
    <name evidence="11" type="ORF">SAMN05421759_101174</name>
</gene>
<reference evidence="12" key="1">
    <citation type="submission" date="2017-01" db="EMBL/GenBank/DDBJ databases">
        <authorList>
            <person name="Varghese N."/>
            <person name="Submissions S."/>
        </authorList>
    </citation>
    <scope>NUCLEOTIDE SEQUENCE [LARGE SCALE GENOMIC DNA]</scope>
    <source>
        <strain evidence="12">DSM 29430</strain>
    </source>
</reference>
<dbReference type="GO" id="GO:0000049">
    <property type="term" value="F:tRNA binding"/>
    <property type="evidence" value="ECO:0007669"/>
    <property type="project" value="TreeGrafter"/>
</dbReference>
<evidence type="ECO:0000259" key="10">
    <source>
        <dbReference type="Pfam" id="PF12627"/>
    </source>
</evidence>
<evidence type="ECO:0000313" key="11">
    <source>
        <dbReference type="EMBL" id="SIS51912.1"/>
    </source>
</evidence>
<evidence type="ECO:0000259" key="9">
    <source>
        <dbReference type="Pfam" id="PF01743"/>
    </source>
</evidence>
<dbReference type="InterPro" id="IPR043519">
    <property type="entry name" value="NT_sf"/>
</dbReference>
<dbReference type="CDD" id="cd05398">
    <property type="entry name" value="NT_ClassII-CCAase"/>
    <property type="match status" value="1"/>
</dbReference>
<evidence type="ECO:0000256" key="8">
    <source>
        <dbReference type="RuleBase" id="RU003953"/>
    </source>
</evidence>
<evidence type="ECO:0000256" key="6">
    <source>
        <dbReference type="ARBA" id="ARBA00022741"/>
    </source>
</evidence>
<evidence type="ECO:0000256" key="2">
    <source>
        <dbReference type="ARBA" id="ARBA00022679"/>
    </source>
</evidence>
<dbReference type="SUPFAM" id="SSF81891">
    <property type="entry name" value="Poly A polymerase C-terminal region-like"/>
    <property type="match status" value="1"/>
</dbReference>
<evidence type="ECO:0000313" key="12">
    <source>
        <dbReference type="Proteomes" id="UP000186684"/>
    </source>
</evidence>
<dbReference type="Pfam" id="PF12627">
    <property type="entry name" value="PolyA_pol_RNAbd"/>
    <property type="match status" value="1"/>
</dbReference>
<keyword evidence="5" id="KW-0479">Metal-binding</keyword>
<organism evidence="11 12">
    <name type="scientific">Roseivivax lentus</name>
    <dbReference type="NCBI Taxonomy" id="633194"/>
    <lineage>
        <taxon>Bacteria</taxon>
        <taxon>Pseudomonadati</taxon>
        <taxon>Pseudomonadota</taxon>
        <taxon>Alphaproteobacteria</taxon>
        <taxon>Rhodobacterales</taxon>
        <taxon>Roseobacteraceae</taxon>
        <taxon>Roseivivax</taxon>
    </lineage>
</organism>
<dbReference type="Proteomes" id="UP000186684">
    <property type="component" value="Unassembled WGS sequence"/>
</dbReference>